<dbReference type="AlphaFoldDB" id="A0A8R2F903"/>
<dbReference type="InterPro" id="IPR043502">
    <property type="entry name" value="DNA/RNA_pol_sf"/>
</dbReference>
<reference evidence="2" key="2">
    <citation type="submission" date="2022-06" db="UniProtKB">
        <authorList>
            <consortium name="EnsemblMetazoa"/>
        </authorList>
    </citation>
    <scope>IDENTIFICATION</scope>
</reference>
<dbReference type="KEGG" id="api:103309737"/>
<dbReference type="Pfam" id="PF05380">
    <property type="entry name" value="Peptidase_A17"/>
    <property type="match status" value="1"/>
</dbReference>
<dbReference type="GO" id="GO:0071897">
    <property type="term" value="P:DNA biosynthetic process"/>
    <property type="evidence" value="ECO:0007669"/>
    <property type="project" value="UniProtKB-ARBA"/>
</dbReference>
<dbReference type="PANTHER" id="PTHR47331">
    <property type="entry name" value="PHD-TYPE DOMAIN-CONTAINING PROTEIN"/>
    <property type="match status" value="1"/>
</dbReference>
<dbReference type="EnsemblMetazoa" id="XM_008185965.1">
    <property type="protein sequence ID" value="XP_008184187.1"/>
    <property type="gene ID" value="LOC103309737"/>
</dbReference>
<dbReference type="InterPro" id="IPR008042">
    <property type="entry name" value="Retrotrans_Pao"/>
</dbReference>
<dbReference type="GeneID" id="103309737"/>
<feature type="domain" description="Reverse transcriptase" evidence="1">
    <location>
        <begin position="231"/>
        <end position="369"/>
    </location>
</feature>
<evidence type="ECO:0000259" key="1">
    <source>
        <dbReference type="Pfam" id="PF00078"/>
    </source>
</evidence>
<dbReference type="Pfam" id="PF00078">
    <property type="entry name" value="RVT_1"/>
    <property type="match status" value="1"/>
</dbReference>
<name>A0A8R2F903_ACYPI</name>
<dbReference type="Gene3D" id="3.30.70.270">
    <property type="match status" value="1"/>
</dbReference>
<accession>A0A8R2F903</accession>
<dbReference type="PANTHER" id="PTHR47331:SF1">
    <property type="entry name" value="GAG-LIKE PROTEIN"/>
    <property type="match status" value="1"/>
</dbReference>
<proteinExistence type="predicted"/>
<dbReference type="InterPro" id="IPR000477">
    <property type="entry name" value="RT_dom"/>
</dbReference>
<dbReference type="InterPro" id="IPR043128">
    <property type="entry name" value="Rev_trsase/Diguanyl_cyclase"/>
</dbReference>
<organism evidence="2 3">
    <name type="scientific">Acyrthosiphon pisum</name>
    <name type="common">Pea aphid</name>
    <dbReference type="NCBI Taxonomy" id="7029"/>
    <lineage>
        <taxon>Eukaryota</taxon>
        <taxon>Metazoa</taxon>
        <taxon>Ecdysozoa</taxon>
        <taxon>Arthropoda</taxon>
        <taxon>Hexapoda</taxon>
        <taxon>Insecta</taxon>
        <taxon>Pterygota</taxon>
        <taxon>Neoptera</taxon>
        <taxon>Paraneoptera</taxon>
        <taxon>Hemiptera</taxon>
        <taxon>Sternorrhyncha</taxon>
        <taxon>Aphidomorpha</taxon>
        <taxon>Aphidoidea</taxon>
        <taxon>Aphididae</taxon>
        <taxon>Macrosiphini</taxon>
        <taxon>Acyrthosiphon</taxon>
    </lineage>
</organism>
<dbReference type="SUPFAM" id="SSF56672">
    <property type="entry name" value="DNA/RNA polymerases"/>
    <property type="match status" value="1"/>
</dbReference>
<dbReference type="RefSeq" id="XP_008184187.1">
    <property type="nucleotide sequence ID" value="XM_008185965.1"/>
</dbReference>
<evidence type="ECO:0000313" key="3">
    <source>
        <dbReference type="Proteomes" id="UP000007819"/>
    </source>
</evidence>
<reference evidence="3" key="1">
    <citation type="submission" date="2010-06" db="EMBL/GenBank/DDBJ databases">
        <authorList>
            <person name="Jiang H."/>
            <person name="Abraham K."/>
            <person name="Ali S."/>
            <person name="Alsbrooks S.L."/>
            <person name="Anim B.N."/>
            <person name="Anosike U.S."/>
            <person name="Attaway T."/>
            <person name="Bandaranaike D.P."/>
            <person name="Battles P.K."/>
            <person name="Bell S.N."/>
            <person name="Bell A.V."/>
            <person name="Beltran B."/>
            <person name="Bickham C."/>
            <person name="Bustamante Y."/>
            <person name="Caleb T."/>
            <person name="Canada A."/>
            <person name="Cardenas V."/>
            <person name="Carter K."/>
            <person name="Chacko J."/>
            <person name="Chandrabose M.N."/>
            <person name="Chavez D."/>
            <person name="Chavez A."/>
            <person name="Chen L."/>
            <person name="Chu H.-S."/>
            <person name="Claassen K.J."/>
            <person name="Cockrell R."/>
            <person name="Collins M."/>
            <person name="Cooper J.A."/>
            <person name="Cree A."/>
            <person name="Curry S.M."/>
            <person name="Da Y."/>
            <person name="Dao M.D."/>
            <person name="Das B."/>
            <person name="Davila M.-L."/>
            <person name="Davy-Carroll L."/>
            <person name="Denson S."/>
            <person name="Dinh H."/>
            <person name="Ebong V.E."/>
            <person name="Edwards J.R."/>
            <person name="Egan A."/>
            <person name="El-Daye J."/>
            <person name="Escobedo L."/>
            <person name="Fernandez S."/>
            <person name="Fernando P.R."/>
            <person name="Flagg N."/>
            <person name="Forbes L.D."/>
            <person name="Fowler R.G."/>
            <person name="Fu Q."/>
            <person name="Gabisi R.A."/>
            <person name="Ganer J."/>
            <person name="Garbino Pronczuk A."/>
            <person name="Garcia R.M."/>
            <person name="Garner T."/>
            <person name="Garrett T.E."/>
            <person name="Gonzalez D.A."/>
            <person name="Hamid H."/>
            <person name="Hawkins E.S."/>
            <person name="Hirani K."/>
            <person name="Hogues M.E."/>
            <person name="Hollins B."/>
            <person name="Hsiao C.-H."/>
            <person name="Jabil R."/>
            <person name="James M.L."/>
            <person name="Jhangiani S.N."/>
            <person name="Johnson B."/>
            <person name="Johnson Q."/>
            <person name="Joshi V."/>
            <person name="Kalu J.B."/>
            <person name="Kam C."/>
            <person name="Kashfia A."/>
            <person name="Keebler J."/>
            <person name="Kisamo H."/>
            <person name="Kovar C.L."/>
            <person name="Lago L.A."/>
            <person name="Lai C.-Y."/>
            <person name="Laidlaw J."/>
            <person name="Lara F."/>
            <person name="Le T.-K."/>
            <person name="Lee S.L."/>
            <person name="Legall F.H."/>
            <person name="Lemon S.J."/>
            <person name="Lewis L.R."/>
            <person name="Li B."/>
            <person name="Liu Y."/>
            <person name="Liu Y.-S."/>
            <person name="Lopez J."/>
            <person name="Lozado R.J."/>
            <person name="Lu J."/>
            <person name="Madu R.C."/>
            <person name="Maheshwari M."/>
            <person name="Maheshwari R."/>
            <person name="Malloy K."/>
            <person name="Martinez E."/>
            <person name="Mathew T."/>
            <person name="Mercado I.C."/>
            <person name="Mercado C."/>
            <person name="Meyer B."/>
            <person name="Montgomery K."/>
            <person name="Morgan M.B."/>
            <person name="Munidasa M."/>
            <person name="Nazareth L.V."/>
            <person name="Nelson J."/>
            <person name="Ng B.M."/>
            <person name="Nguyen N.B."/>
            <person name="Nguyen P.Q."/>
            <person name="Nguyen T."/>
            <person name="Obregon M."/>
            <person name="Okwuonu G.O."/>
            <person name="Onwere C.G."/>
            <person name="Orozco G."/>
            <person name="Parra A."/>
            <person name="Patel S."/>
            <person name="Patil S."/>
            <person name="Perez A."/>
            <person name="Perez Y."/>
            <person name="Pham C."/>
            <person name="Primus E.L."/>
            <person name="Pu L.-L."/>
            <person name="Puazo M."/>
            <person name="Qin X."/>
            <person name="Quiroz J.B."/>
            <person name="Reese J."/>
            <person name="Richards S."/>
            <person name="Rives C.M."/>
            <person name="Robberts R."/>
            <person name="Ruiz S.J."/>
            <person name="Ruiz M.J."/>
            <person name="Santibanez J."/>
            <person name="Schneider B.W."/>
            <person name="Sisson I."/>
            <person name="Smith M."/>
            <person name="Sodergren E."/>
            <person name="Song X.-Z."/>
            <person name="Song B.B."/>
            <person name="Summersgill H."/>
            <person name="Thelus R."/>
            <person name="Thornton R.D."/>
            <person name="Trejos Z.Y."/>
            <person name="Usmani K."/>
            <person name="Vattathil S."/>
            <person name="Villasana D."/>
            <person name="Walker D.L."/>
            <person name="Wang S."/>
            <person name="Wang K."/>
            <person name="White C.S."/>
            <person name="Williams A.C."/>
            <person name="Williamson J."/>
            <person name="Wilson K."/>
            <person name="Woghiren I.O."/>
            <person name="Woodworth J.R."/>
            <person name="Worley K.C."/>
            <person name="Wright R.A."/>
            <person name="Wu W."/>
            <person name="Young L."/>
            <person name="Zhang L."/>
            <person name="Zhang J."/>
            <person name="Zhu Y."/>
            <person name="Muzny D.M."/>
            <person name="Weinstock G."/>
            <person name="Gibbs R.A."/>
        </authorList>
    </citation>
    <scope>NUCLEOTIDE SEQUENCE [LARGE SCALE GENOMIC DNA]</scope>
    <source>
        <strain evidence="3">LSR1</strain>
    </source>
</reference>
<dbReference type="OrthoDB" id="6612914at2759"/>
<evidence type="ECO:0000313" key="2">
    <source>
        <dbReference type="EnsemblMetazoa" id="XP_008184187.1"/>
    </source>
</evidence>
<dbReference type="Proteomes" id="UP000007819">
    <property type="component" value="Chromosome X"/>
</dbReference>
<keyword evidence="3" id="KW-1185">Reference proteome</keyword>
<protein>
    <recommendedName>
        <fullName evidence="1">Reverse transcriptase domain-containing protein</fullName>
    </recommendedName>
</protein>
<sequence length="490" mass="55711">MPSRHLPKHCKHKFSHLALADPSFDLPAPIELLLGADVFSQILNGKRVVIDNSLPTAFSSLFGWILIGPVPEYEPDRICSNVVSLTVSLENLVERFWRVEEPDSAPVIFTDEGKCETIYLTERVRDNSGRFVVPLPFMEFGRQERFLGSRQMALRRFQNLERKLKINPALNQAYSAFMNDYESLGHMSIAPSPGDYFIPHHPVFKGDVATSKIRVVFDASATTSSNHSLNQYLFAGPKLQQDIVDIMLRFRVHQFTFTADVCKMYRQILVLPQYRKYQHILWRASPLDELKEYQLNTVTYGVNCAPYLALRVLKDLADNCCEELPDVKQSLTHQTYVDDIYVGADSTDQLLTLKSDLQSVLSTAGFKLKIWSSNDPLILATIPQEDRVQRILQFDDMEAGLVKVLGLNWDSSEDTFGFEVSPSCDVMTKRAVLSTIARIFDPIGLIAPVIFYAKHIFQKIWKAGLAWDTPLPSDLAEDWKTFVQDLHTLT</sequence>
<dbReference type="Gene3D" id="3.10.10.10">
    <property type="entry name" value="HIV Type 1 Reverse Transcriptase, subunit A, domain 1"/>
    <property type="match status" value="1"/>
</dbReference>